<dbReference type="InterPro" id="IPR002347">
    <property type="entry name" value="SDR_fam"/>
</dbReference>
<gene>
    <name evidence="4" type="ORF">BS50DRAFT_654290</name>
</gene>
<evidence type="ECO:0000313" key="5">
    <source>
        <dbReference type="Proteomes" id="UP000240883"/>
    </source>
</evidence>
<dbReference type="PRINTS" id="PR00081">
    <property type="entry name" value="GDHRDH"/>
</dbReference>
<dbReference type="STRING" id="1448308.A0A2T2P8E1"/>
<dbReference type="InterPro" id="IPR020904">
    <property type="entry name" value="Sc_DH/Rdtase_CS"/>
</dbReference>
<dbReference type="AlphaFoldDB" id="A0A2T2P8E1"/>
<dbReference type="Pfam" id="PF00106">
    <property type="entry name" value="adh_short"/>
    <property type="match status" value="1"/>
</dbReference>
<dbReference type="PANTHER" id="PTHR44229:SF4">
    <property type="entry name" value="15-HYDROXYPROSTAGLANDIN DEHYDROGENASE [NAD(+)]"/>
    <property type="match status" value="1"/>
</dbReference>
<dbReference type="GO" id="GO:0005737">
    <property type="term" value="C:cytoplasm"/>
    <property type="evidence" value="ECO:0007669"/>
    <property type="project" value="TreeGrafter"/>
</dbReference>
<evidence type="ECO:0000313" key="4">
    <source>
        <dbReference type="EMBL" id="PSN73638.1"/>
    </source>
</evidence>
<dbReference type="InterPro" id="IPR036291">
    <property type="entry name" value="NAD(P)-bd_dom_sf"/>
</dbReference>
<protein>
    <submittedName>
        <fullName evidence="4">NAD(P)-binding protein</fullName>
    </submittedName>
</protein>
<dbReference type="Gene3D" id="3.40.50.720">
    <property type="entry name" value="NAD(P)-binding Rossmann-like Domain"/>
    <property type="match status" value="1"/>
</dbReference>
<reference evidence="4 5" key="1">
    <citation type="journal article" date="2018" name="Front. Microbiol.">
        <title>Genome-Wide Analysis of Corynespora cassiicola Leaf Fall Disease Putative Effectors.</title>
        <authorList>
            <person name="Lopez D."/>
            <person name="Ribeiro S."/>
            <person name="Label P."/>
            <person name="Fumanal B."/>
            <person name="Venisse J.S."/>
            <person name="Kohler A."/>
            <person name="de Oliveira R.R."/>
            <person name="Labutti K."/>
            <person name="Lipzen A."/>
            <person name="Lail K."/>
            <person name="Bauer D."/>
            <person name="Ohm R.A."/>
            <person name="Barry K.W."/>
            <person name="Spatafora J."/>
            <person name="Grigoriev I.V."/>
            <person name="Martin F.M."/>
            <person name="Pujade-Renaud V."/>
        </authorList>
    </citation>
    <scope>NUCLEOTIDE SEQUENCE [LARGE SCALE GENOMIC DNA]</scope>
    <source>
        <strain evidence="4 5">Philippines</strain>
    </source>
</reference>
<comment type="similarity">
    <text evidence="1">Belongs to the short-chain dehydrogenases/reductases (SDR) family.</text>
</comment>
<accession>A0A2T2P8E1</accession>
<name>A0A2T2P8E1_CORCC</name>
<keyword evidence="5" id="KW-1185">Reference proteome</keyword>
<dbReference type="OrthoDB" id="37659at2759"/>
<evidence type="ECO:0000256" key="2">
    <source>
        <dbReference type="ARBA" id="ARBA00022857"/>
    </source>
</evidence>
<dbReference type="GO" id="GO:0016616">
    <property type="term" value="F:oxidoreductase activity, acting on the CH-OH group of donors, NAD or NADP as acceptor"/>
    <property type="evidence" value="ECO:0007669"/>
    <property type="project" value="TreeGrafter"/>
</dbReference>
<organism evidence="4 5">
    <name type="scientific">Corynespora cassiicola Philippines</name>
    <dbReference type="NCBI Taxonomy" id="1448308"/>
    <lineage>
        <taxon>Eukaryota</taxon>
        <taxon>Fungi</taxon>
        <taxon>Dikarya</taxon>
        <taxon>Ascomycota</taxon>
        <taxon>Pezizomycotina</taxon>
        <taxon>Dothideomycetes</taxon>
        <taxon>Pleosporomycetidae</taxon>
        <taxon>Pleosporales</taxon>
        <taxon>Corynesporascaceae</taxon>
        <taxon>Corynespora</taxon>
    </lineage>
</organism>
<evidence type="ECO:0000256" key="1">
    <source>
        <dbReference type="ARBA" id="ARBA00006484"/>
    </source>
</evidence>
<dbReference type="PROSITE" id="PS00061">
    <property type="entry name" value="ADH_SHORT"/>
    <property type="match status" value="1"/>
</dbReference>
<keyword evidence="3" id="KW-0560">Oxidoreductase</keyword>
<dbReference type="SUPFAM" id="SSF51735">
    <property type="entry name" value="NAD(P)-binding Rossmann-fold domains"/>
    <property type="match status" value="1"/>
</dbReference>
<evidence type="ECO:0000256" key="3">
    <source>
        <dbReference type="ARBA" id="ARBA00023002"/>
    </source>
</evidence>
<dbReference type="PANTHER" id="PTHR44229">
    <property type="entry name" value="15-HYDROXYPROSTAGLANDIN DEHYDROGENASE [NAD(+)]"/>
    <property type="match status" value="1"/>
</dbReference>
<proteinExistence type="inferred from homology"/>
<keyword evidence="2" id="KW-0521">NADP</keyword>
<dbReference type="EMBL" id="KZ678129">
    <property type="protein sequence ID" value="PSN73638.1"/>
    <property type="molecule type" value="Genomic_DNA"/>
</dbReference>
<sequence>MSQVAIITGGASGIGLAVATSLAKKGWHVHIVGLNEHRAQKTADELNGSYSRADVTDYQSLQEVFGKVFQEKGQIDFVFANAGIGETENFYALTTDKDITCQPPGMNKMIDTNLKAVINTSYLARHYMRQNKIKEKASLVINGSIAGLYPVRFFPIYTASKHGVIGFARAIADFFFEDGIRVNTVCPGNVRTNLFKPEVWDTFKMEWIDVSQVVSIVEMMLFDQDMRGNIVEVAPKDFYFHEAPAYKTDNVRITLDEPTFKSLGK</sequence>
<dbReference type="Proteomes" id="UP000240883">
    <property type="component" value="Unassembled WGS sequence"/>
</dbReference>